<dbReference type="Gene3D" id="3.40.1350.10">
    <property type="match status" value="1"/>
</dbReference>
<name>A0ABU1AZG9_9BACT</name>
<evidence type="ECO:0000313" key="2">
    <source>
        <dbReference type="Proteomes" id="UP001225316"/>
    </source>
</evidence>
<evidence type="ECO:0008006" key="3">
    <source>
        <dbReference type="Google" id="ProtNLM"/>
    </source>
</evidence>
<proteinExistence type="predicted"/>
<dbReference type="Proteomes" id="UP001225316">
    <property type="component" value="Unassembled WGS sequence"/>
</dbReference>
<comment type="caution">
    <text evidence="1">The sequence shown here is derived from an EMBL/GenBank/DDBJ whole genome shotgun (WGS) entry which is preliminary data.</text>
</comment>
<dbReference type="InterPro" id="IPR011856">
    <property type="entry name" value="tRNA_endonuc-like_dom_sf"/>
</dbReference>
<reference evidence="1 2" key="1">
    <citation type="submission" date="2023-04" db="EMBL/GenBank/DDBJ databases">
        <title>A novel bacteria isolated from coastal sediment.</title>
        <authorList>
            <person name="Liu X.-J."/>
            <person name="Du Z.-J."/>
        </authorList>
    </citation>
    <scope>NUCLEOTIDE SEQUENCE [LARGE SCALE GENOMIC DNA]</scope>
    <source>
        <strain evidence="1 2">SDUM461003</strain>
    </source>
</reference>
<protein>
    <recommendedName>
        <fullName evidence="3">PD(D/E)XK endonuclease domain-containing protein</fullName>
    </recommendedName>
</protein>
<dbReference type="EMBL" id="JARXHW010000082">
    <property type="protein sequence ID" value="MDQ8209550.1"/>
    <property type="molecule type" value="Genomic_DNA"/>
</dbReference>
<evidence type="ECO:0000313" key="1">
    <source>
        <dbReference type="EMBL" id="MDQ8209550.1"/>
    </source>
</evidence>
<organism evidence="1 2">
    <name type="scientific">Thalassobacterium maritimum</name>
    <dbReference type="NCBI Taxonomy" id="3041265"/>
    <lineage>
        <taxon>Bacteria</taxon>
        <taxon>Pseudomonadati</taxon>
        <taxon>Verrucomicrobiota</taxon>
        <taxon>Opitutia</taxon>
        <taxon>Puniceicoccales</taxon>
        <taxon>Coraliomargaritaceae</taxon>
        <taxon>Thalassobacterium</taxon>
    </lineage>
</organism>
<sequence length="124" mass="14138">MKESMVNLSWENQLACWLQRSGWEVFWPLSDVGQKTDFLISDGKNFYRIQVKALAANSFKTTTPNKWGRQKPKCDYVIVILKGCGQGICFKATDATSLTVNLNTVKGHKFKQTHSEFIKAFNKT</sequence>
<keyword evidence="2" id="KW-1185">Reference proteome</keyword>
<accession>A0ABU1AZG9</accession>
<gene>
    <name evidence="1" type="ORF">QEH52_18640</name>
</gene>